<dbReference type="Gene3D" id="3.20.20.370">
    <property type="entry name" value="Glycoside hydrolase/deacetylase"/>
    <property type="match status" value="1"/>
</dbReference>
<evidence type="ECO:0000313" key="1">
    <source>
        <dbReference type="EMBL" id="EGD60822.1"/>
    </source>
</evidence>
<name>F1Z3K8_9SPHN</name>
<proteinExistence type="predicted"/>
<reference evidence="1 2" key="1">
    <citation type="journal article" date="2012" name="J. Bacteriol.">
        <title>Draft Genome Sequence of Novosphingobium nitrogenifigens Y88T.</title>
        <authorList>
            <person name="Strabala T.J."/>
            <person name="Macdonald L."/>
            <person name="Liu V."/>
            <person name="Smit A.M."/>
        </authorList>
    </citation>
    <scope>NUCLEOTIDE SEQUENCE [LARGE SCALE GENOMIC DNA]</scope>
    <source>
        <strain evidence="1 2">DSM 19370</strain>
    </source>
</reference>
<dbReference type="InParanoid" id="F1Z3K8"/>
<dbReference type="GO" id="GO:0005975">
    <property type="term" value="P:carbohydrate metabolic process"/>
    <property type="evidence" value="ECO:0007669"/>
    <property type="project" value="InterPro"/>
</dbReference>
<gene>
    <name evidence="1" type="ORF">Y88_1710</name>
</gene>
<dbReference type="OrthoDB" id="9771584at2"/>
<dbReference type="InterPro" id="IPR011330">
    <property type="entry name" value="Glyco_hydro/deAcase_b/a-brl"/>
</dbReference>
<dbReference type="HOGENOM" id="CLU_067768_0_0_5"/>
<keyword evidence="2" id="KW-1185">Reference proteome</keyword>
<dbReference type="STRING" id="983920.Y88_1710"/>
<dbReference type="SUPFAM" id="SSF88713">
    <property type="entry name" value="Glycoside hydrolase/deacetylase"/>
    <property type="match status" value="1"/>
</dbReference>
<dbReference type="CDD" id="cd10935">
    <property type="entry name" value="CE4_WalW"/>
    <property type="match status" value="1"/>
</dbReference>
<accession>F1Z3K8</accession>
<sequence>MAGNNGCRDIRDIPGPEDFVQFAPGFGPRFLVTVDTEEEFDWEKPFDRFGHGLSHVPGLGRFQQFCENAGICPTYLVDYPVACDPRVVDVVGRAVSEGRADVGIQLHPWVSPPHDEDINAVNSYAGNLPADLERAKFEGLSRTIETAFGTKPRIYRAGRYGVGPSTAQILADGDIAIDTSIRARFDYSDQGGPNFRTHPVRPWWIDRARGLMELPLTTVFCGALRAHGDWLYPAMWRIPRLRGVLARMGLLERVPLTPEGVNRIEALRAIDSALADGLPILVFSFHSPSLSPGHTPYVRDAQALDRLYEWWSTVFTYLRQQGVVPTTIEEIVTAAGR</sequence>
<dbReference type="eggNOG" id="COG0438">
    <property type="taxonomic scope" value="Bacteria"/>
</dbReference>
<protein>
    <recommendedName>
        <fullName evidence="3">WalW protein</fullName>
    </recommendedName>
</protein>
<evidence type="ECO:0008006" key="3">
    <source>
        <dbReference type="Google" id="ProtNLM"/>
    </source>
</evidence>
<dbReference type="Proteomes" id="UP000004728">
    <property type="component" value="Unassembled WGS sequence"/>
</dbReference>
<evidence type="ECO:0000313" key="2">
    <source>
        <dbReference type="Proteomes" id="UP000004728"/>
    </source>
</evidence>
<dbReference type="EMBL" id="AEWJ01000008">
    <property type="protein sequence ID" value="EGD60822.1"/>
    <property type="molecule type" value="Genomic_DNA"/>
</dbReference>
<dbReference type="AlphaFoldDB" id="F1Z3K8"/>
<dbReference type="RefSeq" id="WP_008068109.1">
    <property type="nucleotide sequence ID" value="NZ_AQWK01000012.1"/>
</dbReference>
<organism evidence="1 2">
    <name type="scientific">Novosphingobium nitrogenifigens DSM 19370</name>
    <dbReference type="NCBI Taxonomy" id="983920"/>
    <lineage>
        <taxon>Bacteria</taxon>
        <taxon>Pseudomonadati</taxon>
        <taxon>Pseudomonadota</taxon>
        <taxon>Alphaproteobacteria</taxon>
        <taxon>Sphingomonadales</taxon>
        <taxon>Sphingomonadaceae</taxon>
        <taxon>Novosphingobium</taxon>
    </lineage>
</organism>
<comment type="caution">
    <text evidence="1">The sequence shown here is derived from an EMBL/GenBank/DDBJ whole genome shotgun (WGS) entry which is preliminary data.</text>
</comment>